<proteinExistence type="predicted"/>
<feature type="compositionally biased region" description="Pro residues" evidence="1">
    <location>
        <begin position="1"/>
        <end position="16"/>
    </location>
</feature>
<name>A0A915TYM7_9BACT</name>
<dbReference type="KEGG" id="ddu:GF1_05690"/>
<dbReference type="AlphaFoldDB" id="A0A915TYM7"/>
<keyword evidence="4" id="KW-1185">Reference proteome</keyword>
<keyword evidence="2" id="KW-0472">Membrane</keyword>
<evidence type="ECO:0000256" key="1">
    <source>
        <dbReference type="SAM" id="MobiDB-lite"/>
    </source>
</evidence>
<feature type="region of interest" description="Disordered" evidence="1">
    <location>
        <begin position="1"/>
        <end position="20"/>
    </location>
</feature>
<feature type="transmembrane region" description="Helical" evidence="2">
    <location>
        <begin position="268"/>
        <end position="288"/>
    </location>
</feature>
<evidence type="ECO:0000313" key="3">
    <source>
        <dbReference type="EMBL" id="BCO08193.1"/>
    </source>
</evidence>
<evidence type="ECO:0000313" key="4">
    <source>
        <dbReference type="Proteomes" id="UP001063350"/>
    </source>
</evidence>
<organism evidence="3 4">
    <name type="scientific">Desulfolithobacter dissulfuricans</name>
    <dbReference type="NCBI Taxonomy" id="2795293"/>
    <lineage>
        <taxon>Bacteria</taxon>
        <taxon>Pseudomonadati</taxon>
        <taxon>Thermodesulfobacteriota</taxon>
        <taxon>Desulfobulbia</taxon>
        <taxon>Desulfobulbales</taxon>
        <taxon>Desulfobulbaceae</taxon>
        <taxon>Desulfolithobacter</taxon>
    </lineage>
</organism>
<dbReference type="EMBL" id="AP024233">
    <property type="protein sequence ID" value="BCO08193.1"/>
    <property type="molecule type" value="Genomic_DNA"/>
</dbReference>
<keyword evidence="2" id="KW-0812">Transmembrane</keyword>
<protein>
    <submittedName>
        <fullName evidence="3">Uncharacterized protein</fullName>
    </submittedName>
</protein>
<keyword evidence="2" id="KW-1133">Transmembrane helix</keyword>
<dbReference type="RefSeq" id="WP_267928109.1">
    <property type="nucleotide sequence ID" value="NZ_AP024233.1"/>
</dbReference>
<feature type="transmembrane region" description="Helical" evidence="2">
    <location>
        <begin position="309"/>
        <end position="337"/>
    </location>
</feature>
<accession>A0A915TYM7</accession>
<dbReference type="Proteomes" id="UP001063350">
    <property type="component" value="Chromosome"/>
</dbReference>
<reference evidence="3" key="1">
    <citation type="submission" date="2020-12" db="EMBL/GenBank/DDBJ databases">
        <title>Desulfobium dissulfuricans gen. nov., sp. nov., a novel mesophilic, sulfate-reducing bacterium isolated from a deep-sea hydrothermal vent.</title>
        <authorList>
            <person name="Hashimoto Y."/>
            <person name="Tame A."/>
            <person name="Sawayama S."/>
            <person name="Miyazaki J."/>
            <person name="Takai K."/>
            <person name="Nakagawa S."/>
        </authorList>
    </citation>
    <scope>NUCLEOTIDE SEQUENCE</scope>
    <source>
        <strain evidence="3">GF1</strain>
    </source>
</reference>
<evidence type="ECO:0000256" key="2">
    <source>
        <dbReference type="SAM" id="Phobius"/>
    </source>
</evidence>
<gene>
    <name evidence="3" type="ORF">GF1_05690</name>
</gene>
<feature type="transmembrane region" description="Helical" evidence="2">
    <location>
        <begin position="238"/>
        <end position="256"/>
    </location>
</feature>
<sequence>MSENTPPNPPESPGSLPPVTIGFVFDGGESPEVQQRVAWLRDTLLRSLQRDFPEFAWSIRLMPRRDFPQDLPLDPLELLEFGSDIKIEYGLDFLLVFSSMPLKARFDQTVSGVPSNMLETGVVTLSRLLENSDSEVIDRAMLALCRHILGHLWGLDHNEDSVMRPREFWSGDEPLDWSVEEKKDIGAYLQNIADPRLEETSVAATSVWRFYIQVLFREGVVLARDILLFRSWLMMLHLGRFTAATAVSIIFLFLSAEAWEMGAAIRSGWLDLILILVLLAATLSLYFGQNLQGVGRSDRMMEQAVRSRIVLFGTLLVGMVSFWINLFIVSLGVIYLLPDGVLAGWAGLGDQPLPMVHFAKLMATFGILASSLGGNLEEEHDLKAVLVYTEET</sequence>